<dbReference type="OrthoDB" id="412402at2759"/>
<dbReference type="KEGG" id="ssl:SS1G_08436"/>
<dbReference type="PANTHER" id="PTHR36847">
    <property type="entry name" value="AMIDOLIGASE ENZYME"/>
    <property type="match status" value="1"/>
</dbReference>
<accession>A0A1D9QDC6</accession>
<feature type="compositionally biased region" description="Basic and acidic residues" evidence="1">
    <location>
        <begin position="299"/>
        <end position="314"/>
    </location>
</feature>
<organism evidence="2 3">
    <name type="scientific">Sclerotinia sclerotiorum (strain ATCC 18683 / 1980 / Ss-1)</name>
    <name type="common">White mold</name>
    <name type="synonym">Whetzelinia sclerotiorum</name>
    <dbReference type="NCBI Taxonomy" id="665079"/>
    <lineage>
        <taxon>Eukaryota</taxon>
        <taxon>Fungi</taxon>
        <taxon>Dikarya</taxon>
        <taxon>Ascomycota</taxon>
        <taxon>Pezizomycotina</taxon>
        <taxon>Leotiomycetes</taxon>
        <taxon>Helotiales</taxon>
        <taxon>Sclerotiniaceae</taxon>
        <taxon>Sclerotinia</taxon>
    </lineage>
</organism>
<evidence type="ECO:0000256" key="1">
    <source>
        <dbReference type="SAM" id="MobiDB-lite"/>
    </source>
</evidence>
<name>A0A1D9QDC6_SCLS1</name>
<dbReference type="Pfam" id="PF12224">
    <property type="entry name" value="Amidoligase_2"/>
    <property type="match status" value="1"/>
</dbReference>
<dbReference type="VEuPathDB" id="FungiDB:sscle_10g077200"/>
<dbReference type="RefSeq" id="XP_001590696.1">
    <property type="nucleotide sequence ID" value="XM_001590646.1"/>
</dbReference>
<feature type="compositionally biased region" description="Low complexity" evidence="1">
    <location>
        <begin position="318"/>
        <end position="331"/>
    </location>
</feature>
<dbReference type="AlphaFoldDB" id="A0A1D9QDC6"/>
<dbReference type="OMA" id="NWVSFVV"/>
<evidence type="ECO:0000313" key="2">
    <source>
        <dbReference type="EMBL" id="APA12950.1"/>
    </source>
</evidence>
<dbReference type="Proteomes" id="UP000177798">
    <property type="component" value="Chromosome 10"/>
</dbReference>
<proteinExistence type="predicted"/>
<protein>
    <recommendedName>
        <fullName evidence="4">Amidoligase enzyme</fullName>
    </recommendedName>
</protein>
<dbReference type="EMBL" id="CP017823">
    <property type="protein sequence ID" value="APA12950.1"/>
    <property type="molecule type" value="Genomic_DNA"/>
</dbReference>
<gene>
    <name evidence="2" type="ORF">sscle_10g077200</name>
</gene>
<dbReference type="InterPro" id="IPR022025">
    <property type="entry name" value="Amidoligase_2"/>
</dbReference>
<evidence type="ECO:0008006" key="4">
    <source>
        <dbReference type="Google" id="ProtNLM"/>
    </source>
</evidence>
<sequence>MSKRPSLLANFSDKFTFGVEFEFGIRLPKRPFTKQKEIWALAALFNAWVVDTDATLYFFDERKANKVYYCPIEIQSPVLKFGLEAFKEVDRMLTAIHKHFDVVVNRSCGFHVHVGKGKAGLNFTPLQHLMATLWIFESQISELVHKSRVGMKGGFCPSLHLRSNLGVLKHEGELLDVLLSITDLNEVVEMFSGHLYFNFLSYRIEGLRKPYLNTVKRTIEFRQHEGTMDSETVLNWVSFVVELVAWAHKIHRQDLKIFLLKNTTSTEWYSVEDLFKEIGFPQSAVEFYRGKVERLRELEQKEDEERAKNKEALDTGKSSSSESDTASSVLS</sequence>
<reference evidence="3" key="1">
    <citation type="journal article" date="2017" name="Genome Biol. Evol.">
        <title>The complete genome sequence of the phytopathogenic fungus Sclerotinia sclerotiorum reveals insights into the genome architecture of broad host range pathogens.</title>
        <authorList>
            <person name="Derbyshire M."/>
            <person name="Denton-Giles M."/>
            <person name="Hegedus D."/>
            <person name="Seifbarghy S."/>
            <person name="Rollins J."/>
            <person name="van Kan J."/>
            <person name="Seidl M.F."/>
            <person name="Faino L."/>
            <person name="Mbengue M."/>
            <person name="Navaud O."/>
            <person name="Raffaele S."/>
            <person name="Hammond-Kosack K."/>
            <person name="Heard S."/>
            <person name="Oliver R."/>
        </authorList>
    </citation>
    <scope>NUCLEOTIDE SEQUENCE [LARGE SCALE GENOMIC DNA]</scope>
    <source>
        <strain evidence="3">ATCC 18683 / 1980 / Ss-1</strain>
    </source>
</reference>
<evidence type="ECO:0000313" key="3">
    <source>
        <dbReference type="Proteomes" id="UP000177798"/>
    </source>
</evidence>
<dbReference type="PANTHER" id="PTHR36847:SF1">
    <property type="entry name" value="AMIDOLIGASE ENZYME"/>
    <property type="match status" value="1"/>
</dbReference>
<feature type="region of interest" description="Disordered" evidence="1">
    <location>
        <begin position="299"/>
        <end position="331"/>
    </location>
</feature>